<keyword evidence="7 12" id="KW-0554">One-carbon metabolism</keyword>
<comment type="similarity">
    <text evidence="4 12">Belongs to the SHMT family.</text>
</comment>
<dbReference type="InterPro" id="IPR001085">
    <property type="entry name" value="Ser_HO-MeTrfase"/>
</dbReference>
<comment type="cofactor">
    <cofactor evidence="2 12 13">
        <name>pyridoxal 5'-phosphate</name>
        <dbReference type="ChEBI" id="CHEBI:597326"/>
    </cofactor>
</comment>
<dbReference type="Proteomes" id="UP000626844">
    <property type="component" value="Unassembled WGS sequence"/>
</dbReference>
<feature type="binding site" evidence="12">
    <location>
        <begin position="349"/>
        <end position="351"/>
    </location>
    <ligand>
        <name>(6S)-5,6,7,8-tetrahydrofolate</name>
        <dbReference type="ChEBI" id="CHEBI:57453"/>
    </ligand>
</feature>
<evidence type="ECO:0000256" key="12">
    <source>
        <dbReference type="HAMAP-Rule" id="MF_00051"/>
    </source>
</evidence>
<dbReference type="PANTHER" id="PTHR11680">
    <property type="entry name" value="SERINE HYDROXYMETHYLTRANSFERASE"/>
    <property type="match status" value="1"/>
</dbReference>
<dbReference type="Gene3D" id="3.90.1150.10">
    <property type="entry name" value="Aspartate Aminotransferase, domain 1"/>
    <property type="match status" value="1"/>
</dbReference>
<accession>A0A926S027</accession>
<evidence type="ECO:0000256" key="7">
    <source>
        <dbReference type="ARBA" id="ARBA00022563"/>
    </source>
</evidence>
<dbReference type="InterPro" id="IPR039429">
    <property type="entry name" value="SHMT-like_dom"/>
</dbReference>
<proteinExistence type="inferred from homology"/>
<dbReference type="HAMAP" id="MF_00051">
    <property type="entry name" value="SHMT"/>
    <property type="match status" value="1"/>
</dbReference>
<dbReference type="PANTHER" id="PTHR11680:SF35">
    <property type="entry name" value="SERINE HYDROXYMETHYLTRANSFERASE 1"/>
    <property type="match status" value="1"/>
</dbReference>
<evidence type="ECO:0000256" key="13">
    <source>
        <dbReference type="PIRSR" id="PIRSR000412-50"/>
    </source>
</evidence>
<dbReference type="NCBIfam" id="NF000586">
    <property type="entry name" value="PRK00011.1"/>
    <property type="match status" value="1"/>
</dbReference>
<evidence type="ECO:0000256" key="2">
    <source>
        <dbReference type="ARBA" id="ARBA00001933"/>
    </source>
</evidence>
<protein>
    <recommendedName>
        <fullName evidence="12">Serine hydroxymethyltransferase</fullName>
        <shortName evidence="12">SHMT</shortName>
        <shortName evidence="12">Serine methylase</shortName>
        <ecNumber evidence="12">2.1.2.1</ecNumber>
    </recommendedName>
</protein>
<dbReference type="InterPro" id="IPR049943">
    <property type="entry name" value="Ser_HO-MeTrfase-like"/>
</dbReference>
<dbReference type="RefSeq" id="WP_191162664.1">
    <property type="nucleotide sequence ID" value="NZ_JACXAI010000057.1"/>
</dbReference>
<comment type="catalytic activity">
    <reaction evidence="1 12">
        <text>(6R)-5,10-methylene-5,6,7,8-tetrahydrofolate + glycine + H2O = (6S)-5,6,7,8-tetrahydrofolate + L-serine</text>
        <dbReference type="Rhea" id="RHEA:15481"/>
        <dbReference type="ChEBI" id="CHEBI:15377"/>
        <dbReference type="ChEBI" id="CHEBI:15636"/>
        <dbReference type="ChEBI" id="CHEBI:33384"/>
        <dbReference type="ChEBI" id="CHEBI:57305"/>
        <dbReference type="ChEBI" id="CHEBI:57453"/>
        <dbReference type="EC" id="2.1.2.1"/>
    </reaction>
</comment>
<keyword evidence="10 12" id="KW-0663">Pyridoxal phosphate</keyword>
<keyword evidence="16" id="KW-1185">Reference proteome</keyword>
<dbReference type="InterPro" id="IPR015422">
    <property type="entry name" value="PyrdxlP-dep_Trfase_small"/>
</dbReference>
<dbReference type="SUPFAM" id="SSF53383">
    <property type="entry name" value="PLP-dependent transferases"/>
    <property type="match status" value="1"/>
</dbReference>
<name>A0A926S027_9BACI</name>
<comment type="function">
    <text evidence="11">Catalyzes the reversible interconversion of serine and glycine with tetrahydrofolate (THF) serving as the one-carbon carrier. This reaction serves as the major source of one-carbon groups required for the biosynthesis of purines, thymidylate, methionine, and other important biomolecules. Also exhibits THF-independent aldolase activity toward beta-hydroxyamino acids, producing glycine and aldehydes, via a retro-aldol mechanism. Thus, is able to catalyze the cleavage of L-allo-threonine.</text>
</comment>
<dbReference type="PROSITE" id="PS00096">
    <property type="entry name" value="SHMT"/>
    <property type="match status" value="1"/>
</dbReference>
<feature type="binding site" evidence="12">
    <location>
        <position position="117"/>
    </location>
    <ligand>
        <name>(6S)-5,6,7,8-tetrahydrofolate</name>
        <dbReference type="ChEBI" id="CHEBI:57453"/>
    </ligand>
</feature>
<dbReference type="GO" id="GO:0004372">
    <property type="term" value="F:glycine hydroxymethyltransferase activity"/>
    <property type="evidence" value="ECO:0007669"/>
    <property type="project" value="UniProtKB-UniRule"/>
</dbReference>
<comment type="pathway">
    <text evidence="12">One-carbon metabolism; tetrahydrofolate interconversion.</text>
</comment>
<reference evidence="15" key="1">
    <citation type="submission" date="2020-09" db="EMBL/GenBank/DDBJ databases">
        <title>A novel bacterium of genus Bacillus, isolated from South China Sea.</title>
        <authorList>
            <person name="Huang H."/>
            <person name="Mo K."/>
            <person name="Hu Y."/>
        </authorList>
    </citation>
    <scope>NUCLEOTIDE SEQUENCE</scope>
    <source>
        <strain evidence="15">IB182487</strain>
    </source>
</reference>
<keyword evidence="6 12" id="KW-0963">Cytoplasm</keyword>
<dbReference type="Gene3D" id="3.40.640.10">
    <property type="entry name" value="Type I PLP-dependent aspartate aminotransferase-like (Major domain)"/>
    <property type="match status" value="1"/>
</dbReference>
<dbReference type="PIRSF" id="PIRSF000412">
    <property type="entry name" value="SHMT"/>
    <property type="match status" value="1"/>
</dbReference>
<comment type="pathway">
    <text evidence="12">Amino-acid biosynthesis; glycine biosynthesis; glycine from L-serine: step 1/1.</text>
</comment>
<evidence type="ECO:0000256" key="11">
    <source>
        <dbReference type="ARBA" id="ARBA00054606"/>
    </source>
</evidence>
<evidence type="ECO:0000313" key="15">
    <source>
        <dbReference type="EMBL" id="MBD1383465.1"/>
    </source>
</evidence>
<dbReference type="InterPro" id="IPR015421">
    <property type="entry name" value="PyrdxlP-dep_Trfase_major"/>
</dbReference>
<feature type="domain" description="Serine hydroxymethyltransferase-like" evidence="14">
    <location>
        <begin position="5"/>
        <end position="380"/>
    </location>
</feature>
<dbReference type="EC" id="2.1.2.1" evidence="12"/>
<dbReference type="InterPro" id="IPR015424">
    <property type="entry name" value="PyrdxlP-dep_Trfase"/>
</dbReference>
<feature type="site" description="Plays an important role in substrate specificity" evidence="12">
    <location>
        <position position="225"/>
    </location>
</feature>
<sequence length="413" mass="45519">MNHLPNQDKRVFDAIQDELKRQQTKIELIASENFVSQAVMEAQGSVLTNKYAEGYPGRRYYGGCEHVDVVEDIARDRAKEIFGAEYANVQPHSGAQANMAVYFTILEQGDTVLGMNLSHGGHLTHGSPVNFSGVQYNFVEYGVDEVTHRINYEDVLEKARVHKPKLIVAGASAYPREIDFKKFREIADEVGAYFMVDMAHIAGLVAAGLHSNPVPHAHFVTTTTHKTLRGPRGGMILCKEEFGKKIDKSIFPGIQGGPLMHVIAAKAVSFGEALQDEFKQYAQNIISNANRLAESLKKEGISLVSDGTDNHLVLIDVRSLNLTGKVAEKVLDDIGITVNKNTIPFDPESPFVTSGVRIGTAAVTSRGFGQEEMDEIASIIGFALKNHEDEEKLKEASKRVEALTSKFPMYEEL</sequence>
<dbReference type="EMBL" id="JACXAI010000057">
    <property type="protein sequence ID" value="MBD1383465.1"/>
    <property type="molecule type" value="Genomic_DNA"/>
</dbReference>
<comment type="caution">
    <text evidence="15">The sequence shown here is derived from an EMBL/GenBank/DDBJ whole genome shotgun (WGS) entry which is preliminary data.</text>
</comment>
<evidence type="ECO:0000256" key="8">
    <source>
        <dbReference type="ARBA" id="ARBA00022605"/>
    </source>
</evidence>
<evidence type="ECO:0000256" key="4">
    <source>
        <dbReference type="ARBA" id="ARBA00006376"/>
    </source>
</evidence>
<evidence type="ECO:0000256" key="1">
    <source>
        <dbReference type="ARBA" id="ARBA00001528"/>
    </source>
</evidence>
<organism evidence="15 16">
    <name type="scientific">Metabacillus arenae</name>
    <dbReference type="NCBI Taxonomy" id="2771434"/>
    <lineage>
        <taxon>Bacteria</taxon>
        <taxon>Bacillati</taxon>
        <taxon>Bacillota</taxon>
        <taxon>Bacilli</taxon>
        <taxon>Bacillales</taxon>
        <taxon>Bacillaceae</taxon>
        <taxon>Metabacillus</taxon>
    </lineage>
</organism>
<evidence type="ECO:0000256" key="3">
    <source>
        <dbReference type="ARBA" id="ARBA00004496"/>
    </source>
</evidence>
<evidence type="ECO:0000256" key="6">
    <source>
        <dbReference type="ARBA" id="ARBA00022490"/>
    </source>
</evidence>
<feature type="modified residue" description="N6-(pyridoxal phosphate)lysine" evidence="12 13">
    <location>
        <position position="226"/>
    </location>
</feature>
<dbReference type="FunFam" id="3.40.640.10:FF:000001">
    <property type="entry name" value="Serine hydroxymethyltransferase"/>
    <property type="match status" value="1"/>
</dbReference>
<dbReference type="Pfam" id="PF00464">
    <property type="entry name" value="SHMT"/>
    <property type="match status" value="1"/>
</dbReference>
<feature type="binding site" evidence="12">
    <location>
        <begin position="121"/>
        <end position="123"/>
    </location>
    <ligand>
        <name>(6S)-5,6,7,8-tetrahydrofolate</name>
        <dbReference type="ChEBI" id="CHEBI:57453"/>
    </ligand>
</feature>
<feature type="binding site" evidence="12">
    <location>
        <position position="240"/>
    </location>
    <ligand>
        <name>(6S)-5,6,7,8-tetrahydrofolate</name>
        <dbReference type="ChEBI" id="CHEBI:57453"/>
    </ligand>
</feature>
<dbReference type="InterPro" id="IPR019798">
    <property type="entry name" value="Ser_HO-MeTrfase_PLP_BS"/>
</dbReference>
<evidence type="ECO:0000256" key="5">
    <source>
        <dbReference type="ARBA" id="ARBA00011738"/>
    </source>
</evidence>
<dbReference type="AlphaFoldDB" id="A0A926S027"/>
<dbReference type="GO" id="GO:0005829">
    <property type="term" value="C:cytosol"/>
    <property type="evidence" value="ECO:0007669"/>
    <property type="project" value="TreeGrafter"/>
</dbReference>
<evidence type="ECO:0000256" key="10">
    <source>
        <dbReference type="ARBA" id="ARBA00022898"/>
    </source>
</evidence>
<keyword evidence="8 12" id="KW-0028">Amino-acid biosynthesis</keyword>
<evidence type="ECO:0000259" key="14">
    <source>
        <dbReference type="Pfam" id="PF00464"/>
    </source>
</evidence>
<gene>
    <name evidence="12" type="primary">glyA</name>
    <name evidence="15" type="ORF">IC621_25115</name>
</gene>
<dbReference type="FunFam" id="3.90.1150.10:FF:000003">
    <property type="entry name" value="Serine hydroxymethyltransferase"/>
    <property type="match status" value="1"/>
</dbReference>
<dbReference type="GO" id="GO:0030170">
    <property type="term" value="F:pyridoxal phosphate binding"/>
    <property type="evidence" value="ECO:0007669"/>
    <property type="project" value="UniProtKB-UniRule"/>
</dbReference>
<comment type="subunit">
    <text evidence="5 12">Homodimer.</text>
</comment>
<dbReference type="GO" id="GO:0035999">
    <property type="term" value="P:tetrahydrofolate interconversion"/>
    <property type="evidence" value="ECO:0007669"/>
    <property type="project" value="UniProtKB-UniRule"/>
</dbReference>
<comment type="subcellular location">
    <subcellularLocation>
        <location evidence="3 12">Cytoplasm</location>
    </subcellularLocation>
</comment>
<keyword evidence="9 12" id="KW-0808">Transferase</keyword>
<dbReference type="CDD" id="cd00378">
    <property type="entry name" value="SHMT"/>
    <property type="match status" value="1"/>
</dbReference>
<evidence type="ECO:0000313" key="16">
    <source>
        <dbReference type="Proteomes" id="UP000626844"/>
    </source>
</evidence>
<evidence type="ECO:0000256" key="9">
    <source>
        <dbReference type="ARBA" id="ARBA00022679"/>
    </source>
</evidence>
<dbReference type="GO" id="GO:0019264">
    <property type="term" value="P:glycine biosynthetic process from serine"/>
    <property type="evidence" value="ECO:0007669"/>
    <property type="project" value="UniProtKB-UniRule"/>
</dbReference>